<organism evidence="2 3">
    <name type="scientific">Blyttiomyces helicus</name>
    <dbReference type="NCBI Taxonomy" id="388810"/>
    <lineage>
        <taxon>Eukaryota</taxon>
        <taxon>Fungi</taxon>
        <taxon>Fungi incertae sedis</taxon>
        <taxon>Chytridiomycota</taxon>
        <taxon>Chytridiomycota incertae sedis</taxon>
        <taxon>Chytridiomycetes</taxon>
        <taxon>Chytridiomycetes incertae sedis</taxon>
        <taxon>Blyttiomyces</taxon>
    </lineage>
</organism>
<feature type="compositionally biased region" description="Basic and acidic residues" evidence="1">
    <location>
        <begin position="333"/>
        <end position="348"/>
    </location>
</feature>
<protein>
    <submittedName>
        <fullName evidence="2">Uncharacterized protein</fullName>
    </submittedName>
</protein>
<feature type="compositionally biased region" description="Polar residues" evidence="1">
    <location>
        <begin position="195"/>
        <end position="205"/>
    </location>
</feature>
<feature type="compositionally biased region" description="Basic residues" evidence="1">
    <location>
        <begin position="268"/>
        <end position="296"/>
    </location>
</feature>
<gene>
    <name evidence="2" type="ORF">BDK51DRAFT_20984</name>
</gene>
<name>A0A4P9W333_9FUNG</name>
<feature type="region of interest" description="Disordered" evidence="1">
    <location>
        <begin position="257"/>
        <end position="365"/>
    </location>
</feature>
<proteinExistence type="predicted"/>
<sequence>MSYLASARDILKKNSRHAAAQKSRNPTSSSLDSIVAELTRAVSFPSCSTVRCPRSTPSTQPAYPLVPSSPSSQAVGGSAKDLQGDDLERYVADLIAKEAAASSTRIGRTAAPSTPPANLPKPNKRFLATMIRNTDAHNDALLRKEREEAEGRQVELARRLRALDRKGRRDSRGGRGSDGSDGERQRERKRPPSYSPETATRTFTPNAAPRALRGRGATGSSRLDKYFEPDYNPLLDTDNFDDQSFDHYVSHLEELAQAGGAKDAASTKSKKKQKKEKKKKDKKEKKKKRKKERKSRRSDDEDDSSDGRGSDDGEERRERKRRRRRESGSSDSEAEHDREAAVEGRRSADSVVASGGPRLPASCPW</sequence>
<dbReference type="PANTHER" id="PTHR40132:SF1">
    <property type="entry name" value="PRE-MRNA-SPLICING FACTOR 38B"/>
    <property type="match status" value="1"/>
</dbReference>
<dbReference type="Proteomes" id="UP000269721">
    <property type="component" value="Unassembled WGS sequence"/>
</dbReference>
<feature type="compositionally biased region" description="Polar residues" evidence="1">
    <location>
        <begin position="47"/>
        <end position="61"/>
    </location>
</feature>
<feature type="region of interest" description="Disordered" evidence="1">
    <location>
        <begin position="13"/>
        <end position="32"/>
    </location>
</feature>
<dbReference type="PANTHER" id="PTHR40132">
    <property type="entry name" value="PRE-MRNA-SPLICING FACTOR 38B"/>
    <property type="match status" value="1"/>
</dbReference>
<feature type="compositionally biased region" description="Polar residues" evidence="1">
    <location>
        <begin position="22"/>
        <end position="32"/>
    </location>
</feature>
<feature type="region of interest" description="Disordered" evidence="1">
    <location>
        <begin position="47"/>
        <end position="81"/>
    </location>
</feature>
<dbReference type="AlphaFoldDB" id="A0A4P9W333"/>
<feature type="region of interest" description="Disordered" evidence="1">
    <location>
        <begin position="101"/>
        <end position="123"/>
    </location>
</feature>
<feature type="compositionally biased region" description="Basic and acidic residues" evidence="1">
    <location>
        <begin position="305"/>
        <end position="317"/>
    </location>
</feature>
<evidence type="ECO:0000313" key="3">
    <source>
        <dbReference type="Proteomes" id="UP000269721"/>
    </source>
</evidence>
<feature type="region of interest" description="Disordered" evidence="1">
    <location>
        <begin position="160"/>
        <end position="242"/>
    </location>
</feature>
<feature type="compositionally biased region" description="Basic and acidic residues" evidence="1">
    <location>
        <begin position="160"/>
        <end position="175"/>
    </location>
</feature>
<evidence type="ECO:0000313" key="2">
    <source>
        <dbReference type="EMBL" id="RKO85238.1"/>
    </source>
</evidence>
<dbReference type="OrthoDB" id="2431475at2759"/>
<keyword evidence="3" id="KW-1185">Reference proteome</keyword>
<accession>A0A4P9W333</accession>
<evidence type="ECO:0000256" key="1">
    <source>
        <dbReference type="SAM" id="MobiDB-lite"/>
    </source>
</evidence>
<dbReference type="EMBL" id="KZ999271">
    <property type="protein sequence ID" value="RKO85238.1"/>
    <property type="molecule type" value="Genomic_DNA"/>
</dbReference>
<reference evidence="3" key="1">
    <citation type="journal article" date="2018" name="Nat. Microbiol.">
        <title>Leveraging single-cell genomics to expand the fungal tree of life.</title>
        <authorList>
            <person name="Ahrendt S.R."/>
            <person name="Quandt C.A."/>
            <person name="Ciobanu D."/>
            <person name="Clum A."/>
            <person name="Salamov A."/>
            <person name="Andreopoulos B."/>
            <person name="Cheng J.F."/>
            <person name="Woyke T."/>
            <person name="Pelin A."/>
            <person name="Henrissat B."/>
            <person name="Reynolds N.K."/>
            <person name="Benny G.L."/>
            <person name="Smith M.E."/>
            <person name="James T.Y."/>
            <person name="Grigoriev I.V."/>
        </authorList>
    </citation>
    <scope>NUCLEOTIDE SEQUENCE [LARGE SCALE GENOMIC DNA]</scope>
</reference>